<sequence length="118" mass="14188">MWVAAAIDPTVLTLGCWAYIFSFIIQHMNKHTGIYNMGLLRNVYHIEWLAWPQLSPTSSPENENWHFSQFVARRWKGLWHTLSHVPFKYIHHLETTNYFLVMCYRLKTLVQYSKWVVM</sequence>
<evidence type="ECO:0000313" key="2">
    <source>
        <dbReference type="EMBL" id="KAJ8919305.1"/>
    </source>
</evidence>
<dbReference type="EMBL" id="JANEYG010000019">
    <property type="protein sequence ID" value="KAJ8919305.1"/>
    <property type="molecule type" value="Genomic_DNA"/>
</dbReference>
<proteinExistence type="predicted"/>
<keyword evidence="1" id="KW-0472">Membrane</keyword>
<dbReference type="AlphaFoldDB" id="A0AAV8VYU6"/>
<protein>
    <submittedName>
        <fullName evidence="2">Uncharacterized protein</fullName>
    </submittedName>
</protein>
<organism evidence="2 3">
    <name type="scientific">Exocentrus adspersus</name>
    <dbReference type="NCBI Taxonomy" id="1586481"/>
    <lineage>
        <taxon>Eukaryota</taxon>
        <taxon>Metazoa</taxon>
        <taxon>Ecdysozoa</taxon>
        <taxon>Arthropoda</taxon>
        <taxon>Hexapoda</taxon>
        <taxon>Insecta</taxon>
        <taxon>Pterygota</taxon>
        <taxon>Neoptera</taxon>
        <taxon>Endopterygota</taxon>
        <taxon>Coleoptera</taxon>
        <taxon>Polyphaga</taxon>
        <taxon>Cucujiformia</taxon>
        <taxon>Chrysomeloidea</taxon>
        <taxon>Cerambycidae</taxon>
        <taxon>Lamiinae</taxon>
        <taxon>Acanthocinini</taxon>
        <taxon>Exocentrus</taxon>
    </lineage>
</organism>
<gene>
    <name evidence="2" type="ORF">NQ315_003889</name>
</gene>
<keyword evidence="1" id="KW-0812">Transmembrane</keyword>
<evidence type="ECO:0000313" key="3">
    <source>
        <dbReference type="Proteomes" id="UP001159042"/>
    </source>
</evidence>
<name>A0AAV8VYU6_9CUCU</name>
<keyword evidence="1" id="KW-1133">Transmembrane helix</keyword>
<evidence type="ECO:0000256" key="1">
    <source>
        <dbReference type="SAM" id="Phobius"/>
    </source>
</evidence>
<keyword evidence="3" id="KW-1185">Reference proteome</keyword>
<accession>A0AAV8VYU6</accession>
<dbReference type="Proteomes" id="UP001159042">
    <property type="component" value="Unassembled WGS sequence"/>
</dbReference>
<feature type="transmembrane region" description="Helical" evidence="1">
    <location>
        <begin position="6"/>
        <end position="25"/>
    </location>
</feature>
<reference evidence="2 3" key="1">
    <citation type="journal article" date="2023" name="Insect Mol. Biol.">
        <title>Genome sequencing provides insights into the evolution of gene families encoding plant cell wall-degrading enzymes in longhorned beetles.</title>
        <authorList>
            <person name="Shin N.R."/>
            <person name="Okamura Y."/>
            <person name="Kirsch R."/>
            <person name="Pauchet Y."/>
        </authorList>
    </citation>
    <scope>NUCLEOTIDE SEQUENCE [LARGE SCALE GENOMIC DNA]</scope>
    <source>
        <strain evidence="2">EAD_L_NR</strain>
    </source>
</reference>
<comment type="caution">
    <text evidence="2">The sequence shown here is derived from an EMBL/GenBank/DDBJ whole genome shotgun (WGS) entry which is preliminary data.</text>
</comment>